<evidence type="ECO:0000256" key="1">
    <source>
        <dbReference type="ARBA" id="ARBA00009477"/>
    </source>
</evidence>
<evidence type="ECO:0000259" key="4">
    <source>
        <dbReference type="Pfam" id="PF25954"/>
    </source>
</evidence>
<evidence type="ECO:0000259" key="5">
    <source>
        <dbReference type="Pfam" id="PF25989"/>
    </source>
</evidence>
<feature type="chain" id="PRO_5039041661" evidence="3">
    <location>
        <begin position="22"/>
        <end position="340"/>
    </location>
</feature>
<evidence type="ECO:0000313" key="6">
    <source>
        <dbReference type="EMBL" id="MBU3852265.1"/>
    </source>
</evidence>
<dbReference type="EMBL" id="JAHLFU010000010">
    <property type="protein sequence ID" value="MBU3852265.1"/>
    <property type="molecule type" value="Genomic_DNA"/>
</dbReference>
<reference evidence="6" key="1">
    <citation type="journal article" date="2021" name="PeerJ">
        <title>Extensive microbial diversity within the chicken gut microbiome revealed by metagenomics and culture.</title>
        <authorList>
            <person name="Gilroy R."/>
            <person name="Ravi A."/>
            <person name="Getino M."/>
            <person name="Pursley I."/>
            <person name="Horton D.L."/>
            <person name="Alikhan N.F."/>
            <person name="Baker D."/>
            <person name="Gharbi K."/>
            <person name="Hall N."/>
            <person name="Watson M."/>
            <person name="Adriaenssens E.M."/>
            <person name="Foster-Nyarko E."/>
            <person name="Jarju S."/>
            <person name="Secka A."/>
            <person name="Antonio M."/>
            <person name="Oren A."/>
            <person name="Chaudhuri R.R."/>
            <person name="La Ragione R."/>
            <person name="Hildebrand F."/>
            <person name="Pallen M.J."/>
        </authorList>
    </citation>
    <scope>NUCLEOTIDE SEQUENCE</scope>
    <source>
        <strain evidence="6">G3-2149</strain>
    </source>
</reference>
<feature type="signal peptide" evidence="3">
    <location>
        <begin position="1"/>
        <end position="21"/>
    </location>
</feature>
<dbReference type="SUPFAM" id="SSF111369">
    <property type="entry name" value="HlyD-like secretion proteins"/>
    <property type="match status" value="1"/>
</dbReference>
<dbReference type="Gene3D" id="1.10.287.470">
    <property type="entry name" value="Helix hairpin bin"/>
    <property type="match status" value="1"/>
</dbReference>
<name>A0A9E2L3H9_9BACT</name>
<evidence type="ECO:0000256" key="2">
    <source>
        <dbReference type="SAM" id="Coils"/>
    </source>
</evidence>
<comment type="similarity">
    <text evidence="1">Belongs to the membrane fusion protein (MFP) (TC 8.A.1) family.</text>
</comment>
<keyword evidence="2" id="KW-0175">Coiled coil</keyword>
<dbReference type="NCBIfam" id="TIGR01730">
    <property type="entry name" value="RND_mfp"/>
    <property type="match status" value="1"/>
</dbReference>
<gene>
    <name evidence="6" type="ORF">H9789_00275</name>
</gene>
<dbReference type="Pfam" id="PF25989">
    <property type="entry name" value="YknX_C"/>
    <property type="match status" value="1"/>
</dbReference>
<protein>
    <submittedName>
        <fullName evidence="6">Efflux RND transporter periplasmic adaptor subunit</fullName>
    </submittedName>
</protein>
<comment type="caution">
    <text evidence="6">The sequence shown here is derived from an EMBL/GenBank/DDBJ whole genome shotgun (WGS) entry which is preliminary data.</text>
</comment>
<dbReference type="GO" id="GO:0015562">
    <property type="term" value="F:efflux transmembrane transporter activity"/>
    <property type="evidence" value="ECO:0007669"/>
    <property type="project" value="TreeGrafter"/>
</dbReference>
<dbReference type="Pfam" id="PF25954">
    <property type="entry name" value="Beta-barrel_RND_2"/>
    <property type="match status" value="1"/>
</dbReference>
<feature type="coiled-coil region" evidence="2">
    <location>
        <begin position="93"/>
        <end position="120"/>
    </location>
</feature>
<organism evidence="6 7">
    <name type="scientific">Candidatus Paraprevotella stercoravium</name>
    <dbReference type="NCBI Taxonomy" id="2838725"/>
    <lineage>
        <taxon>Bacteria</taxon>
        <taxon>Pseudomonadati</taxon>
        <taxon>Bacteroidota</taxon>
        <taxon>Bacteroidia</taxon>
        <taxon>Bacteroidales</taxon>
        <taxon>Prevotellaceae</taxon>
        <taxon>Paraprevotella</taxon>
    </lineage>
</organism>
<proteinExistence type="inferred from homology"/>
<feature type="domain" description="YknX-like C-terminal permuted SH3-like" evidence="5">
    <location>
        <begin position="270"/>
        <end position="337"/>
    </location>
</feature>
<dbReference type="InterPro" id="IPR006143">
    <property type="entry name" value="RND_pump_MFP"/>
</dbReference>
<dbReference type="Gene3D" id="2.40.420.20">
    <property type="match status" value="1"/>
</dbReference>
<dbReference type="FunFam" id="2.40.30.170:FF:000010">
    <property type="entry name" value="Efflux RND transporter periplasmic adaptor subunit"/>
    <property type="match status" value="1"/>
</dbReference>
<dbReference type="InterPro" id="IPR058792">
    <property type="entry name" value="Beta-barrel_RND_2"/>
</dbReference>
<keyword evidence="3" id="KW-0732">Signal</keyword>
<dbReference type="Gene3D" id="2.40.30.170">
    <property type="match status" value="1"/>
</dbReference>
<dbReference type="Gene3D" id="2.40.50.100">
    <property type="match status" value="1"/>
</dbReference>
<feature type="domain" description="CusB-like beta-barrel" evidence="4">
    <location>
        <begin position="191"/>
        <end position="261"/>
    </location>
</feature>
<evidence type="ECO:0000256" key="3">
    <source>
        <dbReference type="SAM" id="SignalP"/>
    </source>
</evidence>
<dbReference type="PANTHER" id="PTHR30469">
    <property type="entry name" value="MULTIDRUG RESISTANCE PROTEIN MDTA"/>
    <property type="match status" value="1"/>
</dbReference>
<dbReference type="InterPro" id="IPR058637">
    <property type="entry name" value="YknX-like_C"/>
</dbReference>
<dbReference type="AlphaFoldDB" id="A0A9E2L3H9"/>
<reference evidence="6" key="2">
    <citation type="submission" date="2021-04" db="EMBL/GenBank/DDBJ databases">
        <authorList>
            <person name="Gilroy R."/>
        </authorList>
    </citation>
    <scope>NUCLEOTIDE SEQUENCE</scope>
    <source>
        <strain evidence="6">G3-2149</strain>
    </source>
</reference>
<dbReference type="GO" id="GO:1990281">
    <property type="term" value="C:efflux pump complex"/>
    <property type="evidence" value="ECO:0007669"/>
    <property type="project" value="TreeGrafter"/>
</dbReference>
<dbReference type="Proteomes" id="UP000823865">
    <property type="component" value="Unassembled WGS sequence"/>
</dbReference>
<accession>A0A9E2L3H9</accession>
<evidence type="ECO:0000313" key="7">
    <source>
        <dbReference type="Proteomes" id="UP000823865"/>
    </source>
</evidence>
<sequence>MRKLVQMGVFLLAVCCLPACSGNKENNGQKQEVEEKQKVKTALSSEREVEQIEEYTATVESDVKNNISSNAALRIKQVLVDVGDVVRRGQLLVQMDESSLQQLKLQIENQKIEFNRTDQLYKVGGASKAEWDNAKMQLEINETAYRNMRENTRLTSPVNGVVTARNYDNGDMAGTNPILTIETLAPVKMLIHVSETYYPQVKKGMAVAVRVDTYGEEEFAGKVSIVYPTVDPNTHTFPVEITLSNQDNRVRPGMFARATLTFGVEKHTIVPDQAVVKQMGAGDHYVYVYEKNGTVSRKKVEIGRRLGTEYEILSGVEPGKQVVIAGQNKLADGAAVELVK</sequence>